<evidence type="ECO:0000313" key="2">
    <source>
        <dbReference type="EMBL" id="RFA98275.1"/>
    </source>
</evidence>
<accession>A0A371QY70</accession>
<comment type="caution">
    <text evidence="1">The sequence shown here is derived from an EMBL/GenBank/DDBJ whole genome shotgun (WGS) entry which is preliminary data.</text>
</comment>
<dbReference type="Proteomes" id="UP000256877">
    <property type="component" value="Unassembled WGS sequence"/>
</dbReference>
<gene>
    <name evidence="2" type="ORF">CGL51_00920</name>
    <name evidence="1" type="ORF">CGL52_12730</name>
</gene>
<name>A0A371QY70_9CREN</name>
<dbReference type="RefSeq" id="WP_116420339.1">
    <property type="nucleotide sequence ID" value="NZ_NMUE01000002.1"/>
</dbReference>
<organism evidence="1 3">
    <name type="scientific">Pyrobaculum aerophilum</name>
    <dbReference type="NCBI Taxonomy" id="13773"/>
    <lineage>
        <taxon>Archaea</taxon>
        <taxon>Thermoproteota</taxon>
        <taxon>Thermoprotei</taxon>
        <taxon>Thermoproteales</taxon>
        <taxon>Thermoproteaceae</taxon>
        <taxon>Pyrobaculum</taxon>
    </lineage>
</organism>
<evidence type="ECO:0000313" key="4">
    <source>
        <dbReference type="Proteomes" id="UP000257123"/>
    </source>
</evidence>
<protein>
    <submittedName>
        <fullName evidence="1">Uncharacterized protein</fullName>
    </submittedName>
</protein>
<dbReference type="Proteomes" id="UP000257123">
    <property type="component" value="Unassembled WGS sequence"/>
</dbReference>
<dbReference type="AlphaFoldDB" id="A0A371QY70"/>
<evidence type="ECO:0000313" key="1">
    <source>
        <dbReference type="EMBL" id="RFA95567.1"/>
    </source>
</evidence>
<proteinExistence type="predicted"/>
<dbReference type="EMBL" id="NMUE01000002">
    <property type="protein sequence ID" value="RFA98275.1"/>
    <property type="molecule type" value="Genomic_DNA"/>
</dbReference>
<sequence length="134" mass="14335">MWFWIGGFVSKGLSPASGVGGELLKIEGGYVRPVDGAVKVFLWVRNLGGEASLPRTVYVFKEGSSSPVCIANGLPWSVEPRGLEYLDLWMPVGWELAIGDTSLYCSEGVVPGATYVIKVVTARGLEYSSVFTAG</sequence>
<reference evidence="3 4" key="1">
    <citation type="submission" date="2017-07" db="EMBL/GenBank/DDBJ databases">
        <title>Draft genome sequence of aerobic hyperthermophilic archaea, Pyrobaculum aerophilum YKB31 and YKB32.</title>
        <authorList>
            <person name="Mochizuki T."/>
            <person name="Berliner A.J."/>
            <person name="Yoshida-Takashima Y."/>
            <person name="Takaki Y."/>
            <person name="Nunoura T."/>
            <person name="Takai K."/>
        </authorList>
    </citation>
    <scope>NUCLEOTIDE SEQUENCE [LARGE SCALE GENOMIC DNA]</scope>
    <source>
        <strain evidence="2 4">YKB31</strain>
        <strain evidence="1 3">YKB32</strain>
    </source>
</reference>
<evidence type="ECO:0000313" key="3">
    <source>
        <dbReference type="Proteomes" id="UP000256877"/>
    </source>
</evidence>
<dbReference type="EMBL" id="NMUF01000055">
    <property type="protein sequence ID" value="RFA95567.1"/>
    <property type="molecule type" value="Genomic_DNA"/>
</dbReference>